<reference evidence="5 6" key="1">
    <citation type="submission" date="2015-04" db="EMBL/GenBank/DDBJ databases">
        <authorList>
            <person name="Syromyatnikov M.Y."/>
            <person name="Popov V.N."/>
        </authorList>
    </citation>
    <scope>NUCLEOTIDE SEQUENCE [LARGE SCALE GENOMIC DNA]</scope>
    <source>
        <strain evidence="5 6">CECT 5292</strain>
    </source>
</reference>
<gene>
    <name evidence="5" type="ORF">NIG5292_00473</name>
</gene>
<feature type="region of interest" description="Disordered" evidence="4">
    <location>
        <begin position="1"/>
        <end position="20"/>
    </location>
</feature>
<evidence type="ECO:0000256" key="4">
    <source>
        <dbReference type="SAM" id="MobiDB-lite"/>
    </source>
</evidence>
<evidence type="ECO:0000256" key="1">
    <source>
        <dbReference type="ARBA" id="ARBA00008571"/>
    </source>
</evidence>
<protein>
    <recommendedName>
        <fullName evidence="2">FAD assembly factor SdhE</fullName>
    </recommendedName>
</protein>
<dbReference type="EMBL" id="CVQV01000003">
    <property type="protein sequence ID" value="CRK74443.1"/>
    <property type="molecule type" value="Genomic_DNA"/>
</dbReference>
<comment type="similarity">
    <text evidence="1">Belongs to the SdhE FAD assembly factor family.</text>
</comment>
<dbReference type="OrthoDB" id="9807264at2"/>
<dbReference type="InterPro" id="IPR036714">
    <property type="entry name" value="SDH_sf"/>
</dbReference>
<dbReference type="RefSeq" id="WP_048597756.1">
    <property type="nucleotide sequence ID" value="NZ_CBFHGK010000001.1"/>
</dbReference>
<evidence type="ECO:0000256" key="2">
    <source>
        <dbReference type="ARBA" id="ARBA00019418"/>
    </source>
</evidence>
<dbReference type="InterPro" id="IPR005631">
    <property type="entry name" value="SDH"/>
</dbReference>
<keyword evidence="3" id="KW-0143">Chaperone</keyword>
<dbReference type="AlphaFoldDB" id="A0A0U1NIZ7"/>
<dbReference type="SUPFAM" id="SSF109910">
    <property type="entry name" value="YgfY-like"/>
    <property type="match status" value="1"/>
</dbReference>
<name>A0A0U1NIZ7_9RHOB</name>
<dbReference type="Gene3D" id="1.10.150.250">
    <property type="entry name" value="Flavinator of succinate dehydrogenase"/>
    <property type="match status" value="1"/>
</dbReference>
<dbReference type="STRING" id="282199.GCA_001049735_00473"/>
<accession>A0A0U1NIZ7</accession>
<dbReference type="PANTHER" id="PTHR12469:SF2">
    <property type="entry name" value="SUCCINATE DEHYDROGENASE ASSEMBLY FACTOR 2, MITOCHONDRIAL"/>
    <property type="match status" value="1"/>
</dbReference>
<dbReference type="PANTHER" id="PTHR12469">
    <property type="entry name" value="PROTEIN EMI5 HOMOLOG, MITOCHONDRIAL"/>
    <property type="match status" value="1"/>
</dbReference>
<dbReference type="GO" id="GO:0006099">
    <property type="term" value="P:tricarboxylic acid cycle"/>
    <property type="evidence" value="ECO:0007669"/>
    <property type="project" value="TreeGrafter"/>
</dbReference>
<dbReference type="Pfam" id="PF03937">
    <property type="entry name" value="Sdh5"/>
    <property type="match status" value="1"/>
</dbReference>
<proteinExistence type="inferred from homology"/>
<evidence type="ECO:0000256" key="3">
    <source>
        <dbReference type="ARBA" id="ARBA00023186"/>
    </source>
</evidence>
<organism evidence="5 6">
    <name type="scientific">Nereida ignava</name>
    <dbReference type="NCBI Taxonomy" id="282199"/>
    <lineage>
        <taxon>Bacteria</taxon>
        <taxon>Pseudomonadati</taxon>
        <taxon>Pseudomonadota</taxon>
        <taxon>Alphaproteobacteria</taxon>
        <taxon>Rhodobacterales</taxon>
        <taxon>Roseobacteraceae</taxon>
        <taxon>Nereida</taxon>
    </lineage>
</organism>
<evidence type="ECO:0000313" key="6">
    <source>
        <dbReference type="Proteomes" id="UP000048949"/>
    </source>
</evidence>
<sequence>MSELPQIPQPIPPADEPRETQIKRLYMRSIRRGIKEMDVILMDYADSKLREMTDGELVTYDALLAENDHDLYQWITGQVETPPTFLDMISEISAHMLKDGGVLTGN</sequence>
<evidence type="ECO:0000313" key="5">
    <source>
        <dbReference type="EMBL" id="CRK74443.1"/>
    </source>
</evidence>
<keyword evidence="6" id="KW-1185">Reference proteome</keyword>
<dbReference type="Proteomes" id="UP000048949">
    <property type="component" value="Unassembled WGS sequence"/>
</dbReference>